<evidence type="ECO:0000313" key="2">
    <source>
        <dbReference type="EMBL" id="KAJ9143556.1"/>
    </source>
</evidence>
<gene>
    <name evidence="2" type="ORF">NKR19_g6863</name>
</gene>
<dbReference type="Proteomes" id="UP001174691">
    <property type="component" value="Unassembled WGS sequence"/>
</dbReference>
<organism evidence="2 3">
    <name type="scientific">Coniochaeta hoffmannii</name>
    <dbReference type="NCBI Taxonomy" id="91930"/>
    <lineage>
        <taxon>Eukaryota</taxon>
        <taxon>Fungi</taxon>
        <taxon>Dikarya</taxon>
        <taxon>Ascomycota</taxon>
        <taxon>Pezizomycotina</taxon>
        <taxon>Sordariomycetes</taxon>
        <taxon>Sordariomycetidae</taxon>
        <taxon>Coniochaetales</taxon>
        <taxon>Coniochaetaceae</taxon>
        <taxon>Coniochaeta</taxon>
    </lineage>
</organism>
<sequence length="103" mass="11605">MIHVLQSQLLFVRDIQSVDTKGVEPLRSIRDETEAGMEEATVGVEQLQDILSQEVALGRSRRPRRQKQMEKAPAEVDGWSPLQTASQTIGPYFVVRSGKNKTR</sequence>
<accession>A0AA38RDS4</accession>
<evidence type="ECO:0000313" key="3">
    <source>
        <dbReference type="Proteomes" id="UP001174691"/>
    </source>
</evidence>
<reference evidence="2" key="1">
    <citation type="submission" date="2022-07" db="EMBL/GenBank/DDBJ databases">
        <title>Fungi with potential for degradation of polypropylene.</title>
        <authorList>
            <person name="Gostincar C."/>
        </authorList>
    </citation>
    <scope>NUCLEOTIDE SEQUENCE</scope>
    <source>
        <strain evidence="2">EXF-13287</strain>
    </source>
</reference>
<evidence type="ECO:0000256" key="1">
    <source>
        <dbReference type="SAM" id="MobiDB-lite"/>
    </source>
</evidence>
<name>A0AA38RDS4_9PEZI</name>
<keyword evidence="3" id="KW-1185">Reference proteome</keyword>
<comment type="caution">
    <text evidence="2">The sequence shown here is derived from an EMBL/GenBank/DDBJ whole genome shotgun (WGS) entry which is preliminary data.</text>
</comment>
<dbReference type="AlphaFoldDB" id="A0AA38RDS4"/>
<dbReference type="EMBL" id="JANBVN010000111">
    <property type="protein sequence ID" value="KAJ9143556.1"/>
    <property type="molecule type" value="Genomic_DNA"/>
</dbReference>
<feature type="region of interest" description="Disordered" evidence="1">
    <location>
        <begin position="58"/>
        <end position="81"/>
    </location>
</feature>
<proteinExistence type="predicted"/>
<protein>
    <submittedName>
        <fullName evidence="2">Uncharacterized protein</fullName>
    </submittedName>
</protein>